<evidence type="ECO:0000256" key="5">
    <source>
        <dbReference type="ARBA" id="ARBA00022490"/>
    </source>
</evidence>
<evidence type="ECO:0000256" key="4">
    <source>
        <dbReference type="ARBA" id="ARBA00018350"/>
    </source>
</evidence>
<evidence type="ECO:0000313" key="13">
    <source>
        <dbReference type="Proteomes" id="UP000256970"/>
    </source>
</evidence>
<keyword evidence="7 9" id="KW-0733">Signal recognition particle</keyword>
<evidence type="ECO:0000256" key="7">
    <source>
        <dbReference type="ARBA" id="ARBA00023135"/>
    </source>
</evidence>
<evidence type="ECO:0000256" key="3">
    <source>
        <dbReference type="ARBA" id="ARBA00007676"/>
    </source>
</evidence>
<dbReference type="GO" id="GO:0005786">
    <property type="term" value="C:signal recognition particle, endoplasmic reticulum targeting"/>
    <property type="evidence" value="ECO:0007669"/>
    <property type="project" value="UniProtKB-UniRule"/>
</dbReference>
<dbReference type="Pfam" id="PF17004">
    <property type="entry name" value="SRP_TPR_like"/>
    <property type="match status" value="1"/>
</dbReference>
<keyword evidence="5 9" id="KW-0963">Cytoplasm</keyword>
<feature type="compositionally biased region" description="Basic and acidic residues" evidence="10">
    <location>
        <begin position="620"/>
        <end position="634"/>
    </location>
</feature>
<protein>
    <recommendedName>
        <fullName evidence="4 9">Signal recognition particle subunit SRP72</fullName>
    </recommendedName>
</protein>
<dbReference type="InterPro" id="IPR026270">
    <property type="entry name" value="SRP72"/>
</dbReference>
<dbReference type="EMBL" id="FNXT01000085">
    <property type="protein sequence ID" value="SZX60646.1"/>
    <property type="molecule type" value="Genomic_DNA"/>
</dbReference>
<evidence type="ECO:0000256" key="2">
    <source>
        <dbReference type="ARBA" id="ARBA00004496"/>
    </source>
</evidence>
<proteinExistence type="inferred from homology"/>
<dbReference type="Proteomes" id="UP000256970">
    <property type="component" value="Unassembled WGS sequence"/>
</dbReference>
<reference evidence="12 13" key="1">
    <citation type="submission" date="2016-10" db="EMBL/GenBank/DDBJ databases">
        <authorList>
            <person name="Cai Z."/>
        </authorList>
    </citation>
    <scope>NUCLEOTIDE SEQUENCE [LARGE SCALE GENOMIC DNA]</scope>
</reference>
<feature type="compositionally biased region" description="Basic residues" evidence="10">
    <location>
        <begin position="591"/>
        <end position="603"/>
    </location>
</feature>
<dbReference type="SUPFAM" id="SSF48452">
    <property type="entry name" value="TPR-like"/>
    <property type="match status" value="1"/>
</dbReference>
<evidence type="ECO:0000256" key="8">
    <source>
        <dbReference type="ARBA" id="ARBA00023274"/>
    </source>
</evidence>
<dbReference type="Pfam" id="PF08492">
    <property type="entry name" value="SRP72"/>
    <property type="match status" value="1"/>
</dbReference>
<dbReference type="GO" id="GO:0008312">
    <property type="term" value="F:7S RNA binding"/>
    <property type="evidence" value="ECO:0007669"/>
    <property type="project" value="InterPro"/>
</dbReference>
<dbReference type="InterPro" id="IPR031545">
    <property type="entry name" value="SRP72_TPR-like"/>
</dbReference>
<comment type="subcellular location">
    <subcellularLocation>
        <location evidence="2 9">Cytoplasm</location>
    </subcellularLocation>
    <subcellularLocation>
        <location evidence="1">Endoplasmic reticulum</location>
    </subcellularLocation>
</comment>
<evidence type="ECO:0000256" key="6">
    <source>
        <dbReference type="ARBA" id="ARBA00022824"/>
    </source>
</evidence>
<dbReference type="PIRSF" id="PIRSF038922">
    <property type="entry name" value="SRP72"/>
    <property type="match status" value="1"/>
</dbReference>
<dbReference type="GO" id="GO:0005783">
    <property type="term" value="C:endoplasmic reticulum"/>
    <property type="evidence" value="ECO:0007669"/>
    <property type="project" value="UniProtKB-SubCell"/>
</dbReference>
<comment type="similarity">
    <text evidence="3 9">Belongs to the SRP72 family.</text>
</comment>
<feature type="region of interest" description="Disordered" evidence="10">
    <location>
        <begin position="561"/>
        <end position="696"/>
    </location>
</feature>
<evidence type="ECO:0000259" key="11">
    <source>
        <dbReference type="Pfam" id="PF08492"/>
    </source>
</evidence>
<evidence type="ECO:0000313" key="12">
    <source>
        <dbReference type="EMBL" id="SZX60646.1"/>
    </source>
</evidence>
<keyword evidence="8 9" id="KW-0687">Ribonucleoprotein</keyword>
<keyword evidence="6" id="KW-0256">Endoplasmic reticulum</keyword>
<dbReference type="InterPro" id="IPR013699">
    <property type="entry name" value="Signal_recog_part_SRP72_RNA-bd"/>
</dbReference>
<dbReference type="InterPro" id="IPR011990">
    <property type="entry name" value="TPR-like_helical_dom_sf"/>
</dbReference>
<dbReference type="PANTHER" id="PTHR14094:SF9">
    <property type="entry name" value="SIGNAL RECOGNITION PARTICLE SUBUNIT SRP72"/>
    <property type="match status" value="1"/>
</dbReference>
<gene>
    <name evidence="12" type="ORF">BQ4739_LOCUS1175</name>
</gene>
<evidence type="ECO:0000256" key="10">
    <source>
        <dbReference type="SAM" id="MobiDB-lite"/>
    </source>
</evidence>
<keyword evidence="13" id="KW-1185">Reference proteome</keyword>
<name>A0A383V8H0_TETOB</name>
<accession>A0A383V8H0</accession>
<feature type="compositionally biased region" description="Basic and acidic residues" evidence="10">
    <location>
        <begin position="568"/>
        <end position="580"/>
    </location>
</feature>
<feature type="compositionally biased region" description="Basic and acidic residues" evidence="10">
    <location>
        <begin position="655"/>
        <end position="676"/>
    </location>
</feature>
<comment type="function">
    <text evidence="9">Component of the signal recognition particle (SRP) complex, a ribonucleoprotein complex that mediates the cotranslational targeting of secretory and membrane proteins to the endoplasmic reticulum (ER).</text>
</comment>
<evidence type="ECO:0000256" key="9">
    <source>
        <dbReference type="PIRNR" id="PIRNR038922"/>
    </source>
</evidence>
<dbReference type="GO" id="GO:0006614">
    <property type="term" value="P:SRP-dependent cotranslational protein targeting to membrane"/>
    <property type="evidence" value="ECO:0007669"/>
    <property type="project" value="UniProtKB-UniRule"/>
</dbReference>
<feature type="domain" description="Signal recognition particle SRP72 subunit RNA-binding" evidence="11">
    <location>
        <begin position="577"/>
        <end position="632"/>
    </location>
</feature>
<dbReference type="STRING" id="3088.A0A383V8H0"/>
<sequence length="696" mass="73769">MATDQPSELEQCFEKLQKLISQHEHGKIVKHTDTILRLSPGDVDALACKAIANLQLGEYEEAAKVLAHKQLQQEMHFERAYCCYRLGKFDEALKLLGSVGEAHASGALQLAAQVHFRLDQGAACVEACDKLKAAGQVSSLELKTNLLAAYVSAGRSAQLPELMRQLGIKPRDSFEIAFNRACGLAEVGDEEAAETAVKAAYKQGEEALFDEEFSEEEVLGELAPLTVLLAFLLLGSGRAAAALDKLQPLVAGDIHAREVAALAANNWAVASYLTDAQQKGFYSRSIRKLESLLDKGAGGGSLALDPDIATRLNAQQKQLLHLNRALLYLLSGKLDQARELSGLLLAAYPGDASVVMLQAVLLAKSSKAAEADKLLAGFSPSSSSSSSSSAEEAARPTLLRAQLALEAGNAAAALQLLGSGLPAELQMRPAVLATRVALHEQTGDAAGAESLLQSALKHWQARSAAAPRDTAAAAGLGWCLQRLVALKLSQGAAGDAMALYQQLSKLGGAGSTTSAAAMAQLARAAAASGDAEAVAVLRKQLPAAYASLGTGLDLDSLEDAARSASSSRRKEELARRRQEEEVAEEAEAAPKAKKARKKRKPRLPKGYDASKPNGGLPLPDPERWLPKWQRSDAKKKQRRRRDRQETVKGSQGAGKVDEALDRGAKAERGEEPEKAKGPAKPNLPARAGSKGKGGRR</sequence>
<dbReference type="AlphaFoldDB" id="A0A383V8H0"/>
<evidence type="ECO:0000256" key="1">
    <source>
        <dbReference type="ARBA" id="ARBA00004240"/>
    </source>
</evidence>
<dbReference type="Gene3D" id="1.25.40.10">
    <property type="entry name" value="Tetratricopeptide repeat domain"/>
    <property type="match status" value="2"/>
</dbReference>
<dbReference type="GO" id="GO:0043022">
    <property type="term" value="F:ribosome binding"/>
    <property type="evidence" value="ECO:0007669"/>
    <property type="project" value="TreeGrafter"/>
</dbReference>
<dbReference type="PANTHER" id="PTHR14094">
    <property type="entry name" value="SIGNAL RECOGNITION PARTICLE 72"/>
    <property type="match status" value="1"/>
</dbReference>
<organism evidence="12 13">
    <name type="scientific">Tetradesmus obliquus</name>
    <name type="common">Green alga</name>
    <name type="synonym">Acutodesmus obliquus</name>
    <dbReference type="NCBI Taxonomy" id="3088"/>
    <lineage>
        <taxon>Eukaryota</taxon>
        <taxon>Viridiplantae</taxon>
        <taxon>Chlorophyta</taxon>
        <taxon>core chlorophytes</taxon>
        <taxon>Chlorophyceae</taxon>
        <taxon>CS clade</taxon>
        <taxon>Sphaeropleales</taxon>
        <taxon>Scenedesmaceae</taxon>
        <taxon>Tetradesmus</taxon>
    </lineage>
</organism>